<keyword evidence="1" id="KW-1133">Transmembrane helix</keyword>
<feature type="transmembrane region" description="Helical" evidence="1">
    <location>
        <begin position="157"/>
        <end position="175"/>
    </location>
</feature>
<evidence type="ECO:0000313" key="3">
    <source>
        <dbReference type="Proteomes" id="UP001190700"/>
    </source>
</evidence>
<name>A0AAE0EQL2_9CHLO</name>
<dbReference type="EMBL" id="LGRX02034736">
    <property type="protein sequence ID" value="KAK3236991.1"/>
    <property type="molecule type" value="Genomic_DNA"/>
</dbReference>
<sequence length="191" mass="19545">MSKADAFYSEVQDGFLPENLCVGWRAEVVLGGGSEVLGGGAEVLGGGAEVVLVVGPRRCWVEAKCWVEGLGVGWRSEVGGGGGSGVGWRGQEMLVGGSGGIGVEAKCWVEAEVVLVGGSGGGAEVLAGGAEVLAGVAGWGYVADSVRTSARRTLNMYWIFLSSALALVVEVVGLAKEWWRELFGGGVVDLK</sequence>
<dbReference type="AlphaFoldDB" id="A0AAE0EQL2"/>
<accession>A0AAE0EQL2</accession>
<evidence type="ECO:0000313" key="2">
    <source>
        <dbReference type="EMBL" id="KAK3236991.1"/>
    </source>
</evidence>
<gene>
    <name evidence="2" type="ORF">CYMTET_52904</name>
</gene>
<protein>
    <submittedName>
        <fullName evidence="2">Uncharacterized protein</fullName>
    </submittedName>
</protein>
<proteinExistence type="predicted"/>
<reference evidence="2 3" key="1">
    <citation type="journal article" date="2015" name="Genome Biol. Evol.">
        <title>Comparative Genomics of a Bacterivorous Green Alga Reveals Evolutionary Causalities and Consequences of Phago-Mixotrophic Mode of Nutrition.</title>
        <authorList>
            <person name="Burns J.A."/>
            <person name="Paasch A."/>
            <person name="Narechania A."/>
            <person name="Kim E."/>
        </authorList>
    </citation>
    <scope>NUCLEOTIDE SEQUENCE [LARGE SCALE GENOMIC DNA]</scope>
    <source>
        <strain evidence="2 3">PLY_AMNH</strain>
    </source>
</reference>
<keyword evidence="1" id="KW-0472">Membrane</keyword>
<evidence type="ECO:0000256" key="1">
    <source>
        <dbReference type="SAM" id="Phobius"/>
    </source>
</evidence>
<comment type="caution">
    <text evidence="2">The sequence shown here is derived from an EMBL/GenBank/DDBJ whole genome shotgun (WGS) entry which is preliminary data.</text>
</comment>
<dbReference type="Proteomes" id="UP001190700">
    <property type="component" value="Unassembled WGS sequence"/>
</dbReference>
<keyword evidence="3" id="KW-1185">Reference proteome</keyword>
<keyword evidence="1" id="KW-0812">Transmembrane</keyword>
<organism evidence="2 3">
    <name type="scientific">Cymbomonas tetramitiformis</name>
    <dbReference type="NCBI Taxonomy" id="36881"/>
    <lineage>
        <taxon>Eukaryota</taxon>
        <taxon>Viridiplantae</taxon>
        <taxon>Chlorophyta</taxon>
        <taxon>Pyramimonadophyceae</taxon>
        <taxon>Pyramimonadales</taxon>
        <taxon>Pyramimonadaceae</taxon>
        <taxon>Cymbomonas</taxon>
    </lineage>
</organism>